<dbReference type="InterPro" id="IPR036388">
    <property type="entry name" value="WH-like_DNA-bd_sf"/>
</dbReference>
<protein>
    <submittedName>
        <fullName evidence="2">Regulatory LuxR family protein</fullName>
    </submittedName>
</protein>
<dbReference type="AlphaFoldDB" id="A0A542XG51"/>
<dbReference type="Gene3D" id="1.10.10.10">
    <property type="entry name" value="Winged helix-like DNA-binding domain superfamily/Winged helix DNA-binding domain"/>
    <property type="match status" value="1"/>
</dbReference>
<accession>A0A542XG51</accession>
<dbReference type="PANTHER" id="PTHR34293:SF1">
    <property type="entry name" value="HTH-TYPE TRANSCRIPTIONAL REGULATOR TRMBL2"/>
    <property type="match status" value="1"/>
</dbReference>
<sequence>MPGLSTLGLTELEELVYRHFLRHPAEDAADLGVLLGATDAEVESAVESLRGLDLLHGPPGRLEPREPGAAVDLLTERRLRRLTDEMRELSRTRHLITELEQLRPGSDLAEERLDDVDLVRERLADLAFFAREEILSIESQARYSSANIDHARPLDLRCLRRGVAMRSLVHSAMLQDRASAAYLRELGAAGLQVRHATDLTGRVLVYDRRTALVPIDPGDTSRGALVLRDPALVSTLISLFERSWAAAAPVPAADGDDARDRELSETERAVLRSMCAVSKDETGAREMGVSVRTYRRYVADLLRRLGATNRAQAALLARERGWV</sequence>
<dbReference type="EMBL" id="VFOK01000001">
    <property type="protein sequence ID" value="TQL34802.1"/>
    <property type="molecule type" value="Genomic_DNA"/>
</dbReference>
<dbReference type="PANTHER" id="PTHR34293">
    <property type="entry name" value="HTH-TYPE TRANSCRIPTIONAL REGULATOR TRMBL2"/>
    <property type="match status" value="1"/>
</dbReference>
<feature type="domain" description="HTH luxR-type" evidence="1">
    <location>
        <begin position="256"/>
        <end position="321"/>
    </location>
</feature>
<evidence type="ECO:0000313" key="3">
    <source>
        <dbReference type="Proteomes" id="UP000318336"/>
    </source>
</evidence>
<gene>
    <name evidence="2" type="ORF">FB554_2981</name>
</gene>
<reference evidence="2 3" key="1">
    <citation type="submission" date="2019-06" db="EMBL/GenBank/DDBJ databases">
        <title>Sequencing the genomes of 1000 actinobacteria strains.</title>
        <authorList>
            <person name="Klenk H.-P."/>
        </authorList>
    </citation>
    <scope>NUCLEOTIDE SEQUENCE [LARGE SCALE GENOMIC DNA]</scope>
    <source>
        <strain evidence="2 3">DSM 24617</strain>
    </source>
</reference>
<dbReference type="SMART" id="SM00421">
    <property type="entry name" value="HTH_LUXR"/>
    <property type="match status" value="1"/>
</dbReference>
<dbReference type="PROSITE" id="PS50043">
    <property type="entry name" value="HTH_LUXR_2"/>
    <property type="match status" value="1"/>
</dbReference>
<organism evidence="2 3">
    <name type="scientific">Barrientosiimonas humi</name>
    <dbReference type="NCBI Taxonomy" id="999931"/>
    <lineage>
        <taxon>Bacteria</taxon>
        <taxon>Bacillati</taxon>
        <taxon>Actinomycetota</taxon>
        <taxon>Actinomycetes</taxon>
        <taxon>Micrococcales</taxon>
        <taxon>Dermacoccaceae</taxon>
        <taxon>Barrientosiimonas</taxon>
    </lineage>
</organism>
<comment type="caution">
    <text evidence="2">The sequence shown here is derived from an EMBL/GenBank/DDBJ whole genome shotgun (WGS) entry which is preliminary data.</text>
</comment>
<dbReference type="InterPro" id="IPR051797">
    <property type="entry name" value="TrmB-like"/>
</dbReference>
<dbReference type="InterPro" id="IPR016032">
    <property type="entry name" value="Sig_transdc_resp-reg_C-effctor"/>
</dbReference>
<name>A0A542XG51_9MICO</name>
<evidence type="ECO:0000259" key="1">
    <source>
        <dbReference type="PROSITE" id="PS50043"/>
    </source>
</evidence>
<dbReference type="GO" id="GO:0003677">
    <property type="term" value="F:DNA binding"/>
    <property type="evidence" value="ECO:0007669"/>
    <property type="project" value="InterPro"/>
</dbReference>
<dbReference type="OrthoDB" id="5932488at2"/>
<dbReference type="Pfam" id="PF00196">
    <property type="entry name" value="GerE"/>
    <property type="match status" value="1"/>
</dbReference>
<dbReference type="RefSeq" id="WP_142007153.1">
    <property type="nucleotide sequence ID" value="NZ_CAJTBP010000001.1"/>
</dbReference>
<dbReference type="GO" id="GO:0006355">
    <property type="term" value="P:regulation of DNA-templated transcription"/>
    <property type="evidence" value="ECO:0007669"/>
    <property type="project" value="InterPro"/>
</dbReference>
<dbReference type="InterPro" id="IPR000792">
    <property type="entry name" value="Tscrpt_reg_LuxR_C"/>
</dbReference>
<evidence type="ECO:0000313" key="2">
    <source>
        <dbReference type="EMBL" id="TQL34802.1"/>
    </source>
</evidence>
<dbReference type="SUPFAM" id="SSF46894">
    <property type="entry name" value="C-terminal effector domain of the bipartite response regulators"/>
    <property type="match status" value="1"/>
</dbReference>
<keyword evidence="3" id="KW-1185">Reference proteome</keyword>
<dbReference type="Proteomes" id="UP000318336">
    <property type="component" value="Unassembled WGS sequence"/>
</dbReference>
<proteinExistence type="predicted"/>